<feature type="domain" description="Thiamine pyrophosphate enzyme N-terminal TPP-binding" evidence="8">
    <location>
        <begin position="11"/>
        <end position="124"/>
    </location>
</feature>
<keyword evidence="5 6" id="KW-0464">Manganese</keyword>
<dbReference type="SUPFAM" id="SSF52518">
    <property type="entry name" value="Thiamin diphosphate-binding fold (THDP-binding)"/>
    <property type="match status" value="2"/>
</dbReference>
<comment type="function">
    <text evidence="6">Catalyzes the thiamine diphosphate-dependent decarboxylation of 2-oxoglutarate and the subsequent addition of the resulting succinic semialdehyde-thiamine pyrophosphate anion to isochorismate to yield 2-succinyl-5-enolpyruvyl-6-hydroxy-3-cyclohexene-1-carboxylate (SEPHCHC).</text>
</comment>
<name>L9Y5E7_9EURY</name>
<dbReference type="STRING" id="1227496.C489_05053"/>
<dbReference type="InterPro" id="IPR004433">
    <property type="entry name" value="MenaQ_synth_MenD"/>
</dbReference>
<dbReference type="Proteomes" id="UP000011632">
    <property type="component" value="Unassembled WGS sequence"/>
</dbReference>
<keyword evidence="10" id="KW-1185">Reference proteome</keyword>
<evidence type="ECO:0000259" key="7">
    <source>
        <dbReference type="Pfam" id="PF02775"/>
    </source>
</evidence>
<keyword evidence="1 6" id="KW-0808">Transferase</keyword>
<dbReference type="PANTHER" id="PTHR42916">
    <property type="entry name" value="2-SUCCINYL-5-ENOLPYRUVYL-6-HYDROXY-3-CYCLOHEXENE-1-CARBOXYLATE SYNTHASE"/>
    <property type="match status" value="1"/>
</dbReference>
<dbReference type="OrthoDB" id="212847at2157"/>
<dbReference type="GO" id="GO:0030145">
    <property type="term" value="F:manganese ion binding"/>
    <property type="evidence" value="ECO:0007669"/>
    <property type="project" value="UniProtKB-UniRule"/>
</dbReference>
<proteinExistence type="inferred from homology"/>
<evidence type="ECO:0000256" key="4">
    <source>
        <dbReference type="ARBA" id="ARBA00023052"/>
    </source>
</evidence>
<keyword evidence="4 6" id="KW-0786">Thiamine pyrophosphate</keyword>
<evidence type="ECO:0000256" key="6">
    <source>
        <dbReference type="HAMAP-Rule" id="MF_01659"/>
    </source>
</evidence>
<evidence type="ECO:0000256" key="2">
    <source>
        <dbReference type="ARBA" id="ARBA00022723"/>
    </source>
</evidence>
<dbReference type="PIRSF" id="PIRSF004983">
    <property type="entry name" value="MenD"/>
    <property type="match status" value="1"/>
</dbReference>
<dbReference type="Gene3D" id="3.40.50.1220">
    <property type="entry name" value="TPP-binding domain"/>
    <property type="match status" value="1"/>
</dbReference>
<keyword evidence="3 6" id="KW-0460">Magnesium</keyword>
<dbReference type="GO" id="GO:0009234">
    <property type="term" value="P:menaquinone biosynthetic process"/>
    <property type="evidence" value="ECO:0007669"/>
    <property type="project" value="UniProtKB-UniRule"/>
</dbReference>
<dbReference type="UniPathway" id="UPA01057">
    <property type="reaction ID" value="UER00164"/>
</dbReference>
<dbReference type="InterPro" id="IPR011766">
    <property type="entry name" value="TPP_enzyme_TPP-bd"/>
</dbReference>
<comment type="pathway">
    <text evidence="6">Quinol/quinone metabolism; menaquinone biosynthesis.</text>
</comment>
<evidence type="ECO:0000313" key="9">
    <source>
        <dbReference type="EMBL" id="ELY69294.1"/>
    </source>
</evidence>
<dbReference type="EC" id="2.2.1.9" evidence="6"/>
<dbReference type="InterPro" id="IPR012001">
    <property type="entry name" value="Thiamin_PyroP_enz_TPP-bd_dom"/>
</dbReference>
<evidence type="ECO:0000313" key="10">
    <source>
        <dbReference type="Proteomes" id="UP000011632"/>
    </source>
</evidence>
<comment type="catalytic activity">
    <reaction evidence="6">
        <text>isochorismate + 2-oxoglutarate + H(+) = 5-enolpyruvoyl-6-hydroxy-2-succinyl-cyclohex-3-ene-1-carboxylate + CO2</text>
        <dbReference type="Rhea" id="RHEA:25593"/>
        <dbReference type="ChEBI" id="CHEBI:15378"/>
        <dbReference type="ChEBI" id="CHEBI:16526"/>
        <dbReference type="ChEBI" id="CHEBI:16810"/>
        <dbReference type="ChEBI" id="CHEBI:29780"/>
        <dbReference type="ChEBI" id="CHEBI:58818"/>
        <dbReference type="EC" id="2.2.1.9"/>
    </reaction>
</comment>
<evidence type="ECO:0000259" key="8">
    <source>
        <dbReference type="Pfam" id="PF02776"/>
    </source>
</evidence>
<dbReference type="SUPFAM" id="SSF52467">
    <property type="entry name" value="DHS-like NAD/FAD-binding domain"/>
    <property type="match status" value="1"/>
</dbReference>
<evidence type="ECO:0000256" key="5">
    <source>
        <dbReference type="ARBA" id="ARBA00023211"/>
    </source>
</evidence>
<dbReference type="Pfam" id="PF02775">
    <property type="entry name" value="TPP_enzyme_C"/>
    <property type="match status" value="1"/>
</dbReference>
<dbReference type="EMBL" id="AOID01000016">
    <property type="protein sequence ID" value="ELY69294.1"/>
    <property type="molecule type" value="Genomic_DNA"/>
</dbReference>
<dbReference type="Gene3D" id="3.40.50.970">
    <property type="match status" value="2"/>
</dbReference>
<evidence type="ECO:0000256" key="1">
    <source>
        <dbReference type="ARBA" id="ARBA00022679"/>
    </source>
</evidence>
<dbReference type="PATRIC" id="fig|1227496.3.peg.1015"/>
<dbReference type="GO" id="GO:0070204">
    <property type="term" value="F:2-succinyl-5-enolpyruvyl-6-hydroxy-3-cyclohexene-1-carboxylic-acid synthase activity"/>
    <property type="evidence" value="ECO:0007669"/>
    <property type="project" value="UniProtKB-UniRule"/>
</dbReference>
<dbReference type="NCBIfam" id="TIGR00173">
    <property type="entry name" value="menD"/>
    <property type="match status" value="1"/>
</dbReference>
<dbReference type="CDD" id="cd07037">
    <property type="entry name" value="TPP_PYR_MenD"/>
    <property type="match status" value="1"/>
</dbReference>
<feature type="domain" description="Thiamine pyrophosphate enzyme TPP-binding" evidence="7">
    <location>
        <begin position="479"/>
        <end position="590"/>
    </location>
</feature>
<dbReference type="GO" id="GO:0000287">
    <property type="term" value="F:magnesium ion binding"/>
    <property type="evidence" value="ECO:0007669"/>
    <property type="project" value="UniProtKB-UniRule"/>
</dbReference>
<dbReference type="AlphaFoldDB" id="L9Y5E7"/>
<sequence length="627" mass="66642">MSAPNRATLWGRILVDELAAGGLEAVCLAPGSRSTPLTVAFAEHPEIDVYSHLDERSAAYFALGRARRTGEPTALVCTSGTAAANFHPAVMEADQARVPLLVLTADRPSELRDSGANQTVDQVKLYGDAVRWDAELPDPEPDERKVRSLRTTAARALSETTGVPPGPVHLNCPFRKPLEPLEVPGDVPDSFAETASGRGRDGPFVETTGGTQTLAADDHRRLLGALEAADRPLIVAGPADPTTLGDLEPAAVTDLADRLGAPVLADPLSGLRFGPHVGREGGAAIDSEGGGDGMRNGKSRSIYGGYDTYIEELPTPDVVLRFGASPTSKPLRHWLRDADARQFLVDPAGAWREATFTATDLLAAEPRTVIDGLLEALGDADGDPDTDHGRPDAGWRARFDAAERRQWEIYDEALSADSLESEPFEGAILASVLSNAPDPATVFVSNSMPIRDTDRFARPRAADLTVLANRGASGIDGIASTALGAGSATDEPLVLATGDLSLYHDSNGLLAVDRCDVDATIVLLDNDGGGIFHKLPIEEFDPPFTDQFKTPHGLEFEDLAGVYDIEFERVTHANFAAAYRRSLEAAGTQLLAVEFDSEANHRRRDALAARVRTAVASDLETAGDGSN</sequence>
<dbReference type="Pfam" id="PF02776">
    <property type="entry name" value="TPP_enzyme_N"/>
    <property type="match status" value="1"/>
</dbReference>
<organism evidence="9 10">
    <name type="scientific">Natrinema versiforme JCM 10478</name>
    <dbReference type="NCBI Taxonomy" id="1227496"/>
    <lineage>
        <taxon>Archaea</taxon>
        <taxon>Methanobacteriati</taxon>
        <taxon>Methanobacteriota</taxon>
        <taxon>Stenosarchaea group</taxon>
        <taxon>Halobacteria</taxon>
        <taxon>Halobacteriales</taxon>
        <taxon>Natrialbaceae</taxon>
        <taxon>Natrinema</taxon>
    </lineage>
</organism>
<dbReference type="InterPro" id="IPR029035">
    <property type="entry name" value="DHS-like_NAD/FAD-binding_dom"/>
</dbReference>
<dbReference type="GO" id="GO:0006082">
    <property type="term" value="P:organic acid metabolic process"/>
    <property type="evidence" value="ECO:0007669"/>
    <property type="project" value="UniProtKB-ARBA"/>
</dbReference>
<dbReference type="InterPro" id="IPR029061">
    <property type="entry name" value="THDP-binding"/>
</dbReference>
<comment type="pathway">
    <text evidence="6">Quinol/quinone metabolism; 1,4-dihydroxy-2-naphthoate biosynthesis; 1,4-dihydroxy-2-naphthoate from chorismate: step 2/7.</text>
</comment>
<comment type="cofactor">
    <cofactor evidence="6">
        <name>thiamine diphosphate</name>
        <dbReference type="ChEBI" id="CHEBI:58937"/>
    </cofactor>
    <text evidence="6">Binds 1 thiamine pyrophosphate per subunit.</text>
</comment>
<dbReference type="RefSeq" id="WP_006430065.1">
    <property type="nucleotide sequence ID" value="NZ_AOID01000016.1"/>
</dbReference>
<comment type="subunit">
    <text evidence="6">Homodimer.</text>
</comment>
<accession>L9Y5E7</accession>
<dbReference type="CDD" id="cd02009">
    <property type="entry name" value="TPP_SHCHC_synthase"/>
    <property type="match status" value="1"/>
</dbReference>
<protein>
    <recommendedName>
        <fullName evidence="6">2-succinyl-5-enolpyruvyl-6-hydroxy-3-cyclohexene-1-carboxylate synthase</fullName>
        <shortName evidence="6">SEPHCHC synthase</shortName>
        <ecNumber evidence="6">2.2.1.9</ecNumber>
    </recommendedName>
    <alternativeName>
        <fullName evidence="6">Menaquinone biosynthesis protein MenD</fullName>
    </alternativeName>
</protein>
<dbReference type="HAMAP" id="MF_01659">
    <property type="entry name" value="MenD"/>
    <property type="match status" value="1"/>
</dbReference>
<dbReference type="PANTHER" id="PTHR42916:SF1">
    <property type="entry name" value="PROTEIN PHYLLO, CHLOROPLASTIC"/>
    <property type="match status" value="1"/>
</dbReference>
<comment type="caution">
    <text evidence="9">The sequence shown here is derived from an EMBL/GenBank/DDBJ whole genome shotgun (WGS) entry which is preliminary data.</text>
</comment>
<evidence type="ECO:0000256" key="3">
    <source>
        <dbReference type="ARBA" id="ARBA00022842"/>
    </source>
</evidence>
<comment type="similarity">
    <text evidence="6">Belongs to the TPP enzyme family. MenD subfamily.</text>
</comment>
<comment type="cofactor">
    <cofactor evidence="6">
        <name>Mg(2+)</name>
        <dbReference type="ChEBI" id="CHEBI:18420"/>
    </cofactor>
    <cofactor evidence="6">
        <name>Mn(2+)</name>
        <dbReference type="ChEBI" id="CHEBI:29035"/>
    </cofactor>
</comment>
<dbReference type="GO" id="GO:0044272">
    <property type="term" value="P:sulfur compound biosynthetic process"/>
    <property type="evidence" value="ECO:0007669"/>
    <property type="project" value="UniProtKB-ARBA"/>
</dbReference>
<dbReference type="UniPathway" id="UPA00079"/>
<keyword evidence="2 6" id="KW-0479">Metal-binding</keyword>
<gene>
    <name evidence="6" type="primary">menD</name>
    <name evidence="9" type="ORF">C489_05053</name>
</gene>
<dbReference type="GO" id="GO:0030976">
    <property type="term" value="F:thiamine pyrophosphate binding"/>
    <property type="evidence" value="ECO:0007669"/>
    <property type="project" value="UniProtKB-UniRule"/>
</dbReference>
<keyword evidence="6" id="KW-0474">Menaquinone biosynthesis</keyword>
<reference evidence="9 10" key="1">
    <citation type="journal article" date="2014" name="PLoS Genet.">
        <title>Phylogenetically driven sequencing of extremely halophilic archaea reveals strategies for static and dynamic osmo-response.</title>
        <authorList>
            <person name="Becker E.A."/>
            <person name="Seitzer P.M."/>
            <person name="Tritt A."/>
            <person name="Larsen D."/>
            <person name="Krusor M."/>
            <person name="Yao A.I."/>
            <person name="Wu D."/>
            <person name="Madern D."/>
            <person name="Eisen J.A."/>
            <person name="Darling A.E."/>
            <person name="Facciotti M.T."/>
        </authorList>
    </citation>
    <scope>NUCLEOTIDE SEQUENCE [LARGE SCALE GENOMIC DNA]</scope>
    <source>
        <strain evidence="9 10">JCM 10478</strain>
    </source>
</reference>